<dbReference type="PROSITE" id="PS00107">
    <property type="entry name" value="PROTEIN_KINASE_ATP"/>
    <property type="match status" value="1"/>
</dbReference>
<dbReference type="Pfam" id="PF17034">
    <property type="entry name" value="zinc_ribbon_16"/>
    <property type="match status" value="2"/>
</dbReference>
<dbReference type="InterPro" id="IPR011072">
    <property type="entry name" value="HR1_rho-bd"/>
</dbReference>
<feature type="region of interest" description="Disordered" evidence="21">
    <location>
        <begin position="1576"/>
        <end position="1625"/>
    </location>
</feature>
<evidence type="ECO:0000259" key="24">
    <source>
        <dbReference type="PROSITE" id="PS50081"/>
    </source>
</evidence>
<dbReference type="Pfam" id="PF00069">
    <property type="entry name" value="Pkinase"/>
    <property type="match status" value="1"/>
</dbReference>
<dbReference type="InterPro" id="IPR008271">
    <property type="entry name" value="Ser/Thr_kinase_AS"/>
</dbReference>
<comment type="caution">
    <text evidence="27">The sequence shown here is derived from an EMBL/GenBank/DDBJ whole genome shotgun (WGS) entry which is preliminary data.</text>
</comment>
<dbReference type="Pfam" id="PF02185">
    <property type="entry name" value="HR1"/>
    <property type="match status" value="2"/>
</dbReference>
<feature type="compositionally biased region" description="Basic residues" evidence="21">
    <location>
        <begin position="1582"/>
        <end position="1595"/>
    </location>
</feature>
<dbReference type="InterPro" id="IPR017441">
    <property type="entry name" value="Protein_kinase_ATP_BS"/>
</dbReference>
<reference evidence="27 28" key="1">
    <citation type="submission" date="2020-11" db="EMBL/GenBank/DDBJ databases">
        <title>Kefir isolates.</title>
        <authorList>
            <person name="Marcisauskas S."/>
            <person name="Kim Y."/>
            <person name="Blasche S."/>
        </authorList>
    </citation>
    <scope>NUCLEOTIDE SEQUENCE [LARGE SCALE GENOMIC DNA]</scope>
    <source>
        <strain evidence="27 28">OG2</strain>
    </source>
</reference>
<evidence type="ECO:0000256" key="8">
    <source>
        <dbReference type="ARBA" id="ARBA00022723"/>
    </source>
</evidence>
<dbReference type="InterPro" id="IPR037312">
    <property type="entry name" value="PKC-like_HR1"/>
</dbReference>
<feature type="binding site" evidence="19">
    <location>
        <position position="1894"/>
    </location>
    <ligand>
        <name>ATP</name>
        <dbReference type="ChEBI" id="CHEBI:30616"/>
    </ligand>
</feature>
<gene>
    <name evidence="27" type="primary">PKC1</name>
    <name evidence="27" type="ORF">C6P45_003434</name>
</gene>
<name>A0A9P6WDZ4_MAUEX</name>
<dbReference type="PROSITE" id="PS50081">
    <property type="entry name" value="ZF_DAG_PE_2"/>
    <property type="match status" value="2"/>
</dbReference>
<dbReference type="FunFam" id="3.30.60.20:FF:000064">
    <property type="entry name" value="Protein kinase C"/>
    <property type="match status" value="1"/>
</dbReference>
<dbReference type="InterPro" id="IPR011009">
    <property type="entry name" value="Kinase-like_dom_sf"/>
</dbReference>
<dbReference type="CDD" id="cd20822">
    <property type="entry name" value="C1_ScPKC1-like_rpt1"/>
    <property type="match status" value="1"/>
</dbReference>
<evidence type="ECO:0000256" key="13">
    <source>
        <dbReference type="ARBA" id="ARBA00022833"/>
    </source>
</evidence>
<dbReference type="Pfam" id="PF00130">
    <property type="entry name" value="C1_1"/>
    <property type="match status" value="2"/>
</dbReference>
<protein>
    <recommendedName>
        <fullName evidence="17">Protein kinase C-like 1</fullName>
        <ecNumber evidence="3">2.7.11.13</ecNumber>
    </recommendedName>
</protein>
<dbReference type="InterPro" id="IPR031488">
    <property type="entry name" value="Zn_ribbon_mio"/>
</dbReference>
<comment type="catalytic activity">
    <reaction evidence="16">
        <text>L-seryl-[protein] + ATP = O-phospho-L-seryl-[protein] + ADP + H(+)</text>
        <dbReference type="Rhea" id="RHEA:17989"/>
        <dbReference type="Rhea" id="RHEA-COMP:9863"/>
        <dbReference type="Rhea" id="RHEA-COMP:11604"/>
        <dbReference type="ChEBI" id="CHEBI:15378"/>
        <dbReference type="ChEBI" id="CHEBI:29999"/>
        <dbReference type="ChEBI" id="CHEBI:30616"/>
        <dbReference type="ChEBI" id="CHEBI:83421"/>
        <dbReference type="ChEBI" id="CHEBI:456216"/>
        <dbReference type="EC" id="2.7.11.13"/>
    </reaction>
</comment>
<feature type="compositionally biased region" description="Acidic residues" evidence="21">
    <location>
        <begin position="439"/>
        <end position="456"/>
    </location>
</feature>
<feature type="domain" description="AGC-kinase C-terminal" evidence="25">
    <location>
        <begin position="2125"/>
        <end position="2192"/>
    </location>
</feature>
<evidence type="ECO:0000313" key="28">
    <source>
        <dbReference type="Proteomes" id="UP000750334"/>
    </source>
</evidence>
<evidence type="ECO:0000256" key="4">
    <source>
        <dbReference type="ARBA" id="ARBA00022527"/>
    </source>
</evidence>
<dbReference type="FunFam" id="1.10.510.10:FF:000101">
    <property type="entry name" value="Protein kinase C"/>
    <property type="match status" value="1"/>
</dbReference>
<dbReference type="GO" id="GO:0005524">
    <property type="term" value="F:ATP binding"/>
    <property type="evidence" value="ECO:0007669"/>
    <property type="project" value="UniProtKB-UniRule"/>
</dbReference>
<proteinExistence type="inferred from homology"/>
<dbReference type="EMBL" id="PUHR01000035">
    <property type="protein sequence ID" value="KAG0669691.1"/>
    <property type="molecule type" value="Genomic_DNA"/>
</dbReference>
<evidence type="ECO:0000256" key="18">
    <source>
        <dbReference type="PROSITE-ProRule" id="PRU01207"/>
    </source>
</evidence>
<dbReference type="Gene3D" id="2.130.10.10">
    <property type="entry name" value="YVTN repeat-like/Quinoprotein amine dehydrogenase"/>
    <property type="match status" value="1"/>
</dbReference>
<comment type="similarity">
    <text evidence="2">Belongs to the WD repeat mio family.</text>
</comment>
<keyword evidence="6" id="KW-0853">WD repeat</keyword>
<dbReference type="SUPFAM" id="SSF56112">
    <property type="entry name" value="Protein kinase-like (PK-like)"/>
    <property type="match status" value="1"/>
</dbReference>
<dbReference type="CDD" id="cd08689">
    <property type="entry name" value="C2_fungal_Pkc1p"/>
    <property type="match status" value="1"/>
</dbReference>
<dbReference type="Gene3D" id="1.10.510.10">
    <property type="entry name" value="Transferase(Phosphotransferase) domain 1"/>
    <property type="match status" value="1"/>
</dbReference>
<keyword evidence="13" id="KW-0862">Zinc</keyword>
<evidence type="ECO:0000256" key="16">
    <source>
        <dbReference type="ARBA" id="ARBA00047470"/>
    </source>
</evidence>
<evidence type="ECO:0000256" key="6">
    <source>
        <dbReference type="ARBA" id="ARBA00022574"/>
    </source>
</evidence>
<evidence type="ECO:0000259" key="26">
    <source>
        <dbReference type="PROSITE" id="PS51860"/>
    </source>
</evidence>
<dbReference type="Gene3D" id="2.60.40.150">
    <property type="entry name" value="C2 domain"/>
    <property type="match status" value="1"/>
</dbReference>
<evidence type="ECO:0000313" key="27">
    <source>
        <dbReference type="EMBL" id="KAG0669691.1"/>
    </source>
</evidence>
<dbReference type="Pfam" id="PF00433">
    <property type="entry name" value="Pkinase_C"/>
    <property type="match status" value="1"/>
</dbReference>
<comment type="similarity">
    <text evidence="1">Belongs to the protein kinase superfamily. AGC Ser/Thr protein kinase family. PKC subfamily.</text>
</comment>
<dbReference type="InterPro" id="IPR017892">
    <property type="entry name" value="Pkinase_C"/>
</dbReference>
<evidence type="ECO:0000256" key="11">
    <source>
        <dbReference type="ARBA" id="ARBA00022771"/>
    </source>
</evidence>
<dbReference type="PROSITE" id="PS51285">
    <property type="entry name" value="AGC_KINASE_CTER"/>
    <property type="match status" value="1"/>
</dbReference>
<dbReference type="Proteomes" id="UP000750334">
    <property type="component" value="Unassembled WGS sequence"/>
</dbReference>
<evidence type="ECO:0000256" key="17">
    <source>
        <dbReference type="ARBA" id="ARBA00067241"/>
    </source>
</evidence>
<evidence type="ECO:0000256" key="2">
    <source>
        <dbReference type="ARBA" id="ARBA00009713"/>
    </source>
</evidence>
<evidence type="ECO:0000256" key="1">
    <source>
        <dbReference type="ARBA" id="ARBA00005490"/>
    </source>
</evidence>
<dbReference type="PANTHER" id="PTHR16453:SF9">
    <property type="entry name" value="GATOR COMPLEX PROTEIN MIOS"/>
    <property type="match status" value="1"/>
</dbReference>
<dbReference type="PROSITE" id="PS00108">
    <property type="entry name" value="PROTEIN_KINASE_ST"/>
    <property type="match status" value="1"/>
</dbReference>
<evidence type="ECO:0000256" key="15">
    <source>
        <dbReference type="ARBA" id="ARBA00047272"/>
    </source>
</evidence>
<dbReference type="GO" id="GO:0005737">
    <property type="term" value="C:cytoplasm"/>
    <property type="evidence" value="ECO:0007669"/>
    <property type="project" value="TreeGrafter"/>
</dbReference>
<evidence type="ECO:0000256" key="3">
    <source>
        <dbReference type="ARBA" id="ARBA00012429"/>
    </source>
</evidence>
<dbReference type="Pfam" id="PF21719">
    <property type="entry name" value="MIOS_a-sol"/>
    <property type="match status" value="1"/>
</dbReference>
<evidence type="ECO:0000256" key="9">
    <source>
        <dbReference type="ARBA" id="ARBA00022737"/>
    </source>
</evidence>
<dbReference type="InterPro" id="IPR037593">
    <property type="entry name" value="MIOS/Sea4"/>
</dbReference>
<evidence type="ECO:0000256" key="7">
    <source>
        <dbReference type="ARBA" id="ARBA00022679"/>
    </source>
</evidence>
<feature type="domain" description="C2" evidence="22">
    <location>
        <begin position="1210"/>
        <end position="1327"/>
    </location>
</feature>
<dbReference type="Gene3D" id="3.30.60.20">
    <property type="match status" value="2"/>
</dbReference>
<dbReference type="InterPro" id="IPR000719">
    <property type="entry name" value="Prot_kinase_dom"/>
</dbReference>
<keyword evidence="14 19" id="KW-0067">ATP-binding</keyword>
<dbReference type="InterPro" id="IPR046349">
    <property type="entry name" value="C1-like_sf"/>
</dbReference>
<evidence type="ECO:0000256" key="10">
    <source>
        <dbReference type="ARBA" id="ARBA00022741"/>
    </source>
</evidence>
<evidence type="ECO:0000259" key="23">
    <source>
        <dbReference type="PROSITE" id="PS50011"/>
    </source>
</evidence>
<dbReference type="EC" id="2.7.11.13" evidence="3"/>
<dbReference type="InterPro" id="IPR015943">
    <property type="entry name" value="WD40/YVTN_repeat-like_dom_sf"/>
</dbReference>
<dbReference type="SUPFAM" id="SSF57889">
    <property type="entry name" value="Cysteine-rich domain"/>
    <property type="match status" value="2"/>
</dbReference>
<dbReference type="GO" id="GO:0007165">
    <property type="term" value="P:signal transduction"/>
    <property type="evidence" value="ECO:0007669"/>
    <property type="project" value="InterPro"/>
</dbReference>
<dbReference type="GO" id="GO:1904263">
    <property type="term" value="P:positive regulation of TORC1 signaling"/>
    <property type="evidence" value="ECO:0007669"/>
    <property type="project" value="TreeGrafter"/>
</dbReference>
<keyword evidence="8" id="KW-0479">Metal-binding</keyword>
<dbReference type="SMART" id="SM00239">
    <property type="entry name" value="C2"/>
    <property type="match status" value="1"/>
</dbReference>
<feature type="compositionally biased region" description="Polar residues" evidence="21">
    <location>
        <begin position="1614"/>
        <end position="1625"/>
    </location>
</feature>
<feature type="domain" description="REM-1" evidence="26">
    <location>
        <begin position="1012"/>
        <end position="1089"/>
    </location>
</feature>
<comment type="catalytic activity">
    <reaction evidence="15">
        <text>L-threonyl-[protein] + ATP = O-phospho-L-threonyl-[protein] + ADP + H(+)</text>
        <dbReference type="Rhea" id="RHEA:46608"/>
        <dbReference type="Rhea" id="RHEA-COMP:11060"/>
        <dbReference type="Rhea" id="RHEA-COMP:11605"/>
        <dbReference type="ChEBI" id="CHEBI:15378"/>
        <dbReference type="ChEBI" id="CHEBI:30013"/>
        <dbReference type="ChEBI" id="CHEBI:30616"/>
        <dbReference type="ChEBI" id="CHEBI:61977"/>
        <dbReference type="ChEBI" id="CHEBI:456216"/>
        <dbReference type="EC" id="2.7.11.13"/>
    </reaction>
</comment>
<feature type="region of interest" description="Disordered" evidence="21">
    <location>
        <begin position="949"/>
        <end position="973"/>
    </location>
</feature>
<accession>A0A9P6WDZ4</accession>
<evidence type="ECO:0000256" key="12">
    <source>
        <dbReference type="ARBA" id="ARBA00022777"/>
    </source>
</evidence>
<keyword evidence="18 20" id="KW-0175">Coiled coil</keyword>
<dbReference type="GO" id="GO:0009272">
    <property type="term" value="P:fungal-type cell wall biogenesis"/>
    <property type="evidence" value="ECO:0007669"/>
    <property type="project" value="InterPro"/>
</dbReference>
<dbReference type="InterPro" id="IPR000961">
    <property type="entry name" value="AGC-kinase_C"/>
</dbReference>
<dbReference type="PROSITE" id="PS51860">
    <property type="entry name" value="REM_1"/>
    <property type="match status" value="2"/>
</dbReference>
<dbReference type="PROSITE" id="PS50011">
    <property type="entry name" value="PROTEIN_KINASE_DOM"/>
    <property type="match status" value="1"/>
</dbReference>
<keyword evidence="9" id="KW-0677">Repeat</keyword>
<dbReference type="InterPro" id="IPR000008">
    <property type="entry name" value="C2_dom"/>
</dbReference>
<dbReference type="InterPro" id="IPR037778">
    <property type="entry name" value="C2_fungal_PKC"/>
</dbReference>
<dbReference type="FunFam" id="3.30.200.20:FF:000103">
    <property type="entry name" value="Protein kinase C"/>
    <property type="match status" value="1"/>
</dbReference>
<dbReference type="CDD" id="cd20823">
    <property type="entry name" value="C1_ScPKC1-like_rpt2"/>
    <property type="match status" value="1"/>
</dbReference>
<evidence type="ECO:0000256" key="20">
    <source>
        <dbReference type="SAM" id="Coils"/>
    </source>
</evidence>
<evidence type="ECO:0000259" key="22">
    <source>
        <dbReference type="PROSITE" id="PS50004"/>
    </source>
</evidence>
<feature type="compositionally biased region" description="Acidic residues" evidence="21">
    <location>
        <begin position="956"/>
        <end position="972"/>
    </location>
</feature>
<keyword evidence="7" id="KW-0808">Transferase</keyword>
<dbReference type="SUPFAM" id="SSF46585">
    <property type="entry name" value="HR1 repeat"/>
    <property type="match status" value="2"/>
</dbReference>
<feature type="domain" description="Phorbol-ester/DAG-type" evidence="24">
    <location>
        <begin position="1441"/>
        <end position="1488"/>
    </location>
</feature>
<keyword evidence="10 19" id="KW-0547">Nucleotide-binding</keyword>
<dbReference type="CDD" id="cd05570">
    <property type="entry name" value="STKc_PKC"/>
    <property type="match status" value="1"/>
</dbReference>
<dbReference type="PANTHER" id="PTHR16453">
    <property type="entry name" value="WD40 DOMAIN-CONTAINING PROTEIN MIO FAMILY MEMBER"/>
    <property type="match status" value="1"/>
</dbReference>
<dbReference type="SUPFAM" id="SSF50978">
    <property type="entry name" value="WD40 repeat-like"/>
    <property type="match status" value="1"/>
</dbReference>
<feature type="region of interest" description="Disordered" evidence="21">
    <location>
        <begin position="1331"/>
        <end position="1384"/>
    </location>
</feature>
<dbReference type="FunFam" id="3.30.60.20:FF:000014">
    <property type="entry name" value="Protein kinase C"/>
    <property type="match status" value="1"/>
</dbReference>
<keyword evidence="5" id="KW-0597">Phosphoprotein</keyword>
<evidence type="ECO:0000259" key="25">
    <source>
        <dbReference type="PROSITE" id="PS51285"/>
    </source>
</evidence>
<evidence type="ECO:0000256" key="14">
    <source>
        <dbReference type="ARBA" id="ARBA00022840"/>
    </source>
</evidence>
<dbReference type="OrthoDB" id="63267at2759"/>
<feature type="domain" description="Protein kinase" evidence="23">
    <location>
        <begin position="1865"/>
        <end position="2124"/>
    </location>
</feature>
<dbReference type="PROSITE" id="PS50004">
    <property type="entry name" value="C2"/>
    <property type="match status" value="1"/>
</dbReference>
<dbReference type="SUPFAM" id="SSF49562">
    <property type="entry name" value="C2 domain (Calcium/lipid-binding domain, CaLB)"/>
    <property type="match status" value="1"/>
</dbReference>
<feature type="domain" description="REM-1" evidence="26">
    <location>
        <begin position="1126"/>
        <end position="1203"/>
    </location>
</feature>
<evidence type="ECO:0000256" key="21">
    <source>
        <dbReference type="SAM" id="MobiDB-lite"/>
    </source>
</evidence>
<feature type="compositionally biased region" description="Polar residues" evidence="21">
    <location>
        <begin position="1331"/>
        <end position="1360"/>
    </location>
</feature>
<evidence type="ECO:0000256" key="19">
    <source>
        <dbReference type="PROSITE-ProRule" id="PRU10141"/>
    </source>
</evidence>
<feature type="compositionally biased region" description="Low complexity" evidence="21">
    <location>
        <begin position="1361"/>
        <end position="1374"/>
    </location>
</feature>
<dbReference type="InterPro" id="IPR002219">
    <property type="entry name" value="PKC_DAG/PE"/>
</dbReference>
<dbReference type="SMART" id="SM00109">
    <property type="entry name" value="C1"/>
    <property type="match status" value="2"/>
</dbReference>
<dbReference type="CDD" id="cd11620">
    <property type="entry name" value="HR1_PKC-like_2_fungi"/>
    <property type="match status" value="1"/>
</dbReference>
<dbReference type="Gene3D" id="3.30.200.20">
    <property type="entry name" value="Phosphorylase Kinase, domain 1"/>
    <property type="match status" value="1"/>
</dbReference>
<dbReference type="InterPro" id="IPR035892">
    <property type="entry name" value="C2_domain_sf"/>
</dbReference>
<organism evidence="27 28">
    <name type="scientific">Maudiozyma exigua</name>
    <name type="common">Yeast</name>
    <name type="synonym">Kazachstania exigua</name>
    <dbReference type="NCBI Taxonomy" id="34358"/>
    <lineage>
        <taxon>Eukaryota</taxon>
        <taxon>Fungi</taxon>
        <taxon>Dikarya</taxon>
        <taxon>Ascomycota</taxon>
        <taxon>Saccharomycotina</taxon>
        <taxon>Saccharomycetes</taxon>
        <taxon>Saccharomycetales</taxon>
        <taxon>Saccharomycetaceae</taxon>
        <taxon>Maudiozyma</taxon>
    </lineage>
</organism>
<keyword evidence="11" id="KW-0863">Zinc-finger</keyword>
<feature type="domain" description="Phorbol-ester/DAG-type" evidence="24">
    <location>
        <begin position="1508"/>
        <end position="1558"/>
    </location>
</feature>
<dbReference type="GO" id="GO:0004697">
    <property type="term" value="F:diacylglycerol-dependent serine/threonine kinase activity"/>
    <property type="evidence" value="ECO:0007669"/>
    <property type="project" value="UniProtKB-EC"/>
</dbReference>
<keyword evidence="4" id="KW-0723">Serine/threonine-protein kinase</keyword>
<dbReference type="InterPro" id="IPR036322">
    <property type="entry name" value="WD40_repeat_dom_sf"/>
</dbReference>
<feature type="coiled-coil region" evidence="20">
    <location>
        <begin position="1059"/>
        <end position="1086"/>
    </location>
</feature>
<keyword evidence="28" id="KW-1185">Reference proteome</keyword>
<dbReference type="PROSITE" id="PS00479">
    <property type="entry name" value="ZF_DAG_PE_1"/>
    <property type="match status" value="2"/>
</dbReference>
<dbReference type="SMART" id="SM00220">
    <property type="entry name" value="S_TKc"/>
    <property type="match status" value="1"/>
</dbReference>
<dbReference type="InterPro" id="IPR049092">
    <property type="entry name" value="MIOS_a-sol"/>
</dbReference>
<dbReference type="SMART" id="SM00742">
    <property type="entry name" value="Hr1"/>
    <property type="match status" value="2"/>
</dbReference>
<dbReference type="InterPro" id="IPR036274">
    <property type="entry name" value="HR1_rpt_sf"/>
</dbReference>
<feature type="region of interest" description="Disordered" evidence="21">
    <location>
        <begin position="425"/>
        <end position="456"/>
    </location>
</feature>
<dbReference type="SMART" id="SM00133">
    <property type="entry name" value="S_TK_X"/>
    <property type="match status" value="1"/>
</dbReference>
<dbReference type="GO" id="GO:0008270">
    <property type="term" value="F:zinc ion binding"/>
    <property type="evidence" value="ECO:0007669"/>
    <property type="project" value="UniProtKB-KW"/>
</dbReference>
<evidence type="ECO:0000256" key="5">
    <source>
        <dbReference type="ARBA" id="ARBA00022553"/>
    </source>
</evidence>
<sequence>MGLIKRVNTWSNDRILDYLSVNPTRDEITHYKVDPFNESDESIVKLHTMKDFANITCLDYSDSVPGMVGVGEKEGFAKIVNVLTNDTEISVRAKHRRCINTISMSNSGLIAMGLDRHKQDSSLKIWDANYQQKGEQIVNTTFEYCVNESIVSSRFLNEISLIASSTKFLKEIDLRTKNPVYQHPTRLSYDIKLNPFSDYLFSTYGDDGTLSIWDRRKLTRSVIPGDLSLASPLLTFEKLVGSGAASKKYMNSCFRWSSIQDGEFATLHRGSMIKRWMLGSCQEYDEGNQMETQELFVSKVHDIQTTYDRVATFDYIPKGNHKVSIICMRHSGTVYRMPVTPSYSTTVFNFDNSLLLSNAETPEIDEFQVAQTDSNSTLENIRTDLKNLSFEDLGLGDDYVPLNENDKYVSATNGELLAPEDIKDLDPTIRNRNNSTSNEEVETNYDSDEDPNNLLEEGEDSTLYWKADRLLQKDITVIMKMRAKLGYGLDPMTTVEMIDKSKALQNNAYIRNTWRWIAIAKASVEDGTIVSDDLDLGYEGILGIWNGVTGIANQNRYTQDSELSDKQLNKEMEKIIRLRKKYKASLGHKSLLSKFSNSQKNIQRRLCLIISGWDLSPSDYEDKYNLIIGNGHYEKAAAWAVFFGDIPKAVEILGSANNERLQLIATAIAGYLAYKDQPGNNTWRVQCRKMSSELEDPYLRVIFAFIADNDWWDILYEPAISLRERLGVALRFLSDVDLTRFLERTSTQVISNGELEGLILTGITPTGIDLLQSYVNKTSDVQTAALISICGSPRYFNDIRVDAWVESYRRMLNAWELFPMRAKFDVLRTRLSRTSTGTITTKLKPRQLYIQCSSCKMNINTPNNINELGSKNKNNNFNDATSISSNTKIPVQNIFSGGVNSYNNGNKVQHKHSCPHCGTPYPRCAICLMPLGTSNLPFIINGVTDEDEGIYRNNQDDNEDDDSVSGSDEFDEKDIQYQGDVNNKMLNSMGVLEYNRRKRKLHEWFSFCLTCNHGMHAGHADEWMISQVEQDINKKIAVEQNIIQGAKNLKKKTSNSMVIQKCNTNIREAKQNIQYLQETLKKIRLNDESKNNENDTTHELGQNTEYGYLSTISPNEHIFSRLDLTKYDCPSMSQRIQYMLQQLEFKLQVEEQYQEANTKLTKLYQIDGDQRSSSAAEGGVRESKHRIMMLKKALKKYQAINIDLDHYKHHDTDLMTSQQPKFRRKPLTGVFKIMINGIRDVDHVQSPMFARTPDSFVEIKIDDTVKARTKLSRTDRWNEEFSINISKGNEIEITVYDRINNVTTPVGIMWLLLSDIAEEIRKKKTTITNGQGWVSASNLGGTQSNTTTNDGPHNSNNDMPSSSSKTVSDSTTLTAQENTGAVGDGQQITSTSWFIMEPTGQILLTLGFNKSSQPVRSNVIGGLHRHGAIMNRKEEVFEQHGHHFVQKSFYNIMCCAYCGEFLRYTGFQCQDCKFLCHKKCYAKVVTKCIAKISTDTDPDEAKLNHRIPHRFEPCSNRGTKWCCHCGYILPWSKQKVRKCSECGVMCHTQCVHLVPDFCGMSMEMANKILKTIQDAERTKGEKKIHKPQKHSSPHKTQRDRASPAKHGSVFMDTGRNSLTSPDAYKTVSNNQEYPQAEYHSSAQTSPSKINDTTDRLNHFIEENEVYLNFTRGAERDVDKSPELSDYNNRTLDPTADATAVAAKRGPWNGNLNLDDYNRFEAEENEDHNEHIAKEDKLWQDQRRQLEIELQKQKIAEYEKQQQEQNEPIITPVELETTRSPERINEVPIAESKKQENMRTYSNPFRDVTQNHDENDKLVKLREQEDLQSVTEGVRDSICVSPQKGHTITKQKKKAGKRRKVSLDNFILLKVLGKGNFGKVILSKSKNTGRLCAIKVLKKDNIIQNHDIESARAEKKVFLLATKTKHPFLTNLYCSFQTENRIYFAMEFIGGGDLMWHVQNQRLSVRRAKFYAAEVLLALKYFHDNGVIYRDLKLENILLTPEGHIKIADYGLCKDEMWYGNKTSTFCGTPEFMAPEILRDQEYTRAVDWWAFGVLLYQMLLCQSPFSGDDEDEVFNAILTDEPLYPIDMAGDIVQIFQGLLTKDPSKRLGGGPRDALEVMEEPFFRNINFDDVLSLRVEPPYIPDIKSAEDTSYFEQEFTSAPPSLTPLPSMLTTNQQEEFRGFSYMPENLEL</sequence>
<keyword evidence="12 27" id="KW-0418">Kinase</keyword>